<evidence type="ECO:0000313" key="5">
    <source>
        <dbReference type="EMBL" id="GGZ36145.1"/>
    </source>
</evidence>
<evidence type="ECO:0000256" key="1">
    <source>
        <dbReference type="ARBA" id="ARBA00022448"/>
    </source>
</evidence>
<dbReference type="RefSeq" id="WP_189486658.1">
    <property type="nucleotide sequence ID" value="NZ_BMZB01000003.1"/>
</dbReference>
<dbReference type="EMBL" id="BMZB01000003">
    <property type="protein sequence ID" value="GGZ36145.1"/>
    <property type="molecule type" value="Genomic_DNA"/>
</dbReference>
<dbReference type="AlphaFoldDB" id="A0A918Q9L7"/>
<keyword evidence="6" id="KW-1185">Reference proteome</keyword>
<dbReference type="PROSITE" id="PS50893">
    <property type="entry name" value="ABC_TRANSPORTER_2"/>
    <property type="match status" value="1"/>
</dbReference>
<protein>
    <submittedName>
        <fullName evidence="5">ABC transporter ATP-binding protein</fullName>
    </submittedName>
</protein>
<dbReference type="SMART" id="SM00382">
    <property type="entry name" value="AAA"/>
    <property type="match status" value="1"/>
</dbReference>
<dbReference type="InterPro" id="IPR027417">
    <property type="entry name" value="P-loop_NTPase"/>
</dbReference>
<evidence type="ECO:0000256" key="3">
    <source>
        <dbReference type="ARBA" id="ARBA00022840"/>
    </source>
</evidence>
<keyword evidence="3 5" id="KW-0067">ATP-binding</keyword>
<dbReference type="PROSITE" id="PS00211">
    <property type="entry name" value="ABC_TRANSPORTER_1"/>
    <property type="match status" value="1"/>
</dbReference>
<organism evidence="5 6">
    <name type="scientific">Asticcacaulis endophyticus</name>
    <dbReference type="NCBI Taxonomy" id="1395890"/>
    <lineage>
        <taxon>Bacteria</taxon>
        <taxon>Pseudomonadati</taxon>
        <taxon>Pseudomonadota</taxon>
        <taxon>Alphaproteobacteria</taxon>
        <taxon>Caulobacterales</taxon>
        <taxon>Caulobacteraceae</taxon>
        <taxon>Asticcacaulis</taxon>
    </lineage>
</organism>
<evidence type="ECO:0000313" key="6">
    <source>
        <dbReference type="Proteomes" id="UP000662572"/>
    </source>
</evidence>
<evidence type="ECO:0000256" key="2">
    <source>
        <dbReference type="ARBA" id="ARBA00022741"/>
    </source>
</evidence>
<reference evidence="5" key="1">
    <citation type="journal article" date="2014" name="Int. J. Syst. Evol. Microbiol.">
        <title>Complete genome sequence of Corynebacterium casei LMG S-19264T (=DSM 44701T), isolated from a smear-ripened cheese.</title>
        <authorList>
            <consortium name="US DOE Joint Genome Institute (JGI-PGF)"/>
            <person name="Walter F."/>
            <person name="Albersmeier A."/>
            <person name="Kalinowski J."/>
            <person name="Ruckert C."/>
        </authorList>
    </citation>
    <scope>NUCLEOTIDE SEQUENCE</scope>
    <source>
        <strain evidence="5">KCTC 32296</strain>
    </source>
</reference>
<dbReference type="PANTHER" id="PTHR43023:SF3">
    <property type="entry name" value="PROTEIN TRIGALACTOSYLDIACYLGLYCEROL 3, CHLOROPLASTIC"/>
    <property type="match status" value="1"/>
</dbReference>
<dbReference type="Pfam" id="PF00005">
    <property type="entry name" value="ABC_tran"/>
    <property type="match status" value="1"/>
</dbReference>
<keyword evidence="2" id="KW-0547">Nucleotide-binding</keyword>
<dbReference type="GO" id="GO:0016887">
    <property type="term" value="F:ATP hydrolysis activity"/>
    <property type="evidence" value="ECO:0007669"/>
    <property type="project" value="InterPro"/>
</dbReference>
<dbReference type="Proteomes" id="UP000662572">
    <property type="component" value="Unassembled WGS sequence"/>
</dbReference>
<gene>
    <name evidence="5" type="ORF">GCM10011273_23050</name>
</gene>
<sequence length="273" mass="29498">MSAYESTTRNDGPPIEIRGLVNQFGDRVIHQDLDLTVERGKILGVVGGSGSGKTVLLKSILGLLRFKSGQINIFGQDIATASKKQKLDVQSRSGVLFQSGALFSSLTVLENIMVPMAEFTKLNRRESKRIGLLKMSLAGLPLNAADLMPSELSGGMIKRAALARSLALDPELLFLDEPTAGLDPISAAAFDALIKELASSLGLTVFMITHDLDSLYTITDEVAVLADKHVVAKAPPLELEKSDHPWIHEYFHGPRGRLGGKMRDHTPSGDQES</sequence>
<dbReference type="Gene3D" id="3.40.50.300">
    <property type="entry name" value="P-loop containing nucleotide triphosphate hydrolases"/>
    <property type="match status" value="1"/>
</dbReference>
<feature type="domain" description="ABC transporter" evidence="4">
    <location>
        <begin position="15"/>
        <end position="252"/>
    </location>
</feature>
<evidence type="ECO:0000259" key="4">
    <source>
        <dbReference type="PROSITE" id="PS50893"/>
    </source>
</evidence>
<proteinExistence type="predicted"/>
<accession>A0A918Q9L7</accession>
<name>A0A918Q9L7_9CAUL</name>
<reference evidence="5" key="2">
    <citation type="submission" date="2020-09" db="EMBL/GenBank/DDBJ databases">
        <authorList>
            <person name="Sun Q."/>
            <person name="Kim S."/>
        </authorList>
    </citation>
    <scope>NUCLEOTIDE SEQUENCE</scope>
    <source>
        <strain evidence="5">KCTC 32296</strain>
    </source>
</reference>
<dbReference type="InterPro" id="IPR003439">
    <property type="entry name" value="ABC_transporter-like_ATP-bd"/>
</dbReference>
<comment type="caution">
    <text evidence="5">The sequence shown here is derived from an EMBL/GenBank/DDBJ whole genome shotgun (WGS) entry which is preliminary data.</text>
</comment>
<dbReference type="PANTHER" id="PTHR43023">
    <property type="entry name" value="PROTEIN TRIGALACTOSYLDIACYLGLYCEROL 3, CHLOROPLASTIC"/>
    <property type="match status" value="1"/>
</dbReference>
<dbReference type="InterPro" id="IPR017871">
    <property type="entry name" value="ABC_transporter-like_CS"/>
</dbReference>
<dbReference type="SUPFAM" id="SSF52540">
    <property type="entry name" value="P-loop containing nucleoside triphosphate hydrolases"/>
    <property type="match status" value="1"/>
</dbReference>
<dbReference type="InterPro" id="IPR003593">
    <property type="entry name" value="AAA+_ATPase"/>
</dbReference>
<dbReference type="GO" id="GO:0005524">
    <property type="term" value="F:ATP binding"/>
    <property type="evidence" value="ECO:0007669"/>
    <property type="project" value="UniProtKB-KW"/>
</dbReference>
<keyword evidence="1" id="KW-0813">Transport</keyword>